<dbReference type="SUPFAM" id="SSF51182">
    <property type="entry name" value="RmlC-like cupins"/>
    <property type="match status" value="1"/>
</dbReference>
<keyword evidence="2" id="KW-1185">Reference proteome</keyword>
<dbReference type="AlphaFoldDB" id="A0A1M5UAY5"/>
<accession>A0A1M5UAY5</accession>
<dbReference type="GO" id="GO:0071522">
    <property type="term" value="F:ureidoglycine aminohydrolase activity"/>
    <property type="evidence" value="ECO:0007669"/>
    <property type="project" value="InterPro"/>
</dbReference>
<name>A0A1M5UAY5_9FIRM</name>
<dbReference type="EMBL" id="FQXI01000015">
    <property type="protein sequence ID" value="SHH59853.1"/>
    <property type="molecule type" value="Genomic_DNA"/>
</dbReference>
<dbReference type="PANTHER" id="PTHR34571">
    <property type="entry name" value="(S)-UREIDOGLYCINE AMINOHYDROLASE"/>
    <property type="match status" value="1"/>
</dbReference>
<dbReference type="PANTHER" id="PTHR34571:SF1">
    <property type="entry name" value="(S)-UREIDOGLYCINE AMINOHYDROLASE"/>
    <property type="match status" value="1"/>
</dbReference>
<reference evidence="1 2" key="1">
    <citation type="submission" date="2016-11" db="EMBL/GenBank/DDBJ databases">
        <authorList>
            <person name="Jaros S."/>
            <person name="Januszkiewicz K."/>
            <person name="Wedrychowicz H."/>
        </authorList>
    </citation>
    <scope>NUCLEOTIDE SEQUENCE [LARGE SCALE GENOMIC DNA]</scope>
    <source>
        <strain evidence="1 2">DSM 21120</strain>
    </source>
</reference>
<dbReference type="InterPro" id="IPR017627">
    <property type="entry name" value="UGHY"/>
</dbReference>
<sequence>MGFRNNNVGYPNNLLNSRSIIKKGEYALITPDGMVNNIIPNFTNCNTTILSSPKLGASFVDYLVDFLPCGKFENFGGYGVESFLFIIEGSAKATIQDENFSLESGSYIYCPANSTLSVENTSSEITKSFLYKRRYIPAPNLEIPPIVHNNISNLEPVYYEGMDNLKFYNLLPANENLSFDMNFHILSFEQSASHGYIETHIQEHGAYILSGEGMYNLGGNWIPVKKDDYIFMGAYTLQGAYAIGNNLPFSYVYSKDCNRDVII</sequence>
<dbReference type="InterPro" id="IPR044704">
    <property type="entry name" value="UGlyAH_cupin_N"/>
</dbReference>
<gene>
    <name evidence="1" type="ORF">SAMN02745245_01701</name>
</gene>
<dbReference type="NCBIfam" id="TIGR03214">
    <property type="entry name" value="ura-cupin"/>
    <property type="match status" value="1"/>
</dbReference>
<dbReference type="CDD" id="cd02212">
    <property type="entry name" value="cupin_UGlyAH_C"/>
    <property type="match status" value="1"/>
</dbReference>
<dbReference type="InterPro" id="IPR014710">
    <property type="entry name" value="RmlC-like_jellyroll"/>
</dbReference>
<dbReference type="STRING" id="1120995.SAMN02745245_01701"/>
<dbReference type="CDD" id="cd02211">
    <property type="entry name" value="cupin_UGlyAH_N"/>
    <property type="match status" value="1"/>
</dbReference>
<dbReference type="InterPro" id="IPR011051">
    <property type="entry name" value="RmlC_Cupin_sf"/>
</dbReference>
<evidence type="ECO:0000313" key="1">
    <source>
        <dbReference type="EMBL" id="SHH59853.1"/>
    </source>
</evidence>
<dbReference type="Gene3D" id="2.60.120.10">
    <property type="entry name" value="Jelly Rolls"/>
    <property type="match status" value="1"/>
</dbReference>
<dbReference type="Proteomes" id="UP000184032">
    <property type="component" value="Unassembled WGS sequence"/>
</dbReference>
<dbReference type="OrthoDB" id="9814939at2"/>
<protein>
    <submittedName>
        <fullName evidence="1">(S)-ureidoglycine aminohydrolase</fullName>
    </submittedName>
</protein>
<proteinExistence type="predicted"/>
<keyword evidence="1" id="KW-0378">Hydrolase</keyword>
<organism evidence="1 2">
    <name type="scientific">Anaerosphaera aminiphila DSM 21120</name>
    <dbReference type="NCBI Taxonomy" id="1120995"/>
    <lineage>
        <taxon>Bacteria</taxon>
        <taxon>Bacillati</taxon>
        <taxon>Bacillota</taxon>
        <taxon>Tissierellia</taxon>
        <taxon>Tissierellales</taxon>
        <taxon>Peptoniphilaceae</taxon>
        <taxon>Anaerosphaera</taxon>
    </lineage>
</organism>
<dbReference type="InterPro" id="IPR044697">
    <property type="entry name" value="UGlyAH_cupin_C"/>
</dbReference>
<evidence type="ECO:0000313" key="2">
    <source>
        <dbReference type="Proteomes" id="UP000184032"/>
    </source>
</evidence>
<dbReference type="RefSeq" id="WP_073185363.1">
    <property type="nucleotide sequence ID" value="NZ_FQXI01000015.1"/>
</dbReference>